<protein>
    <submittedName>
        <fullName evidence="2">Uncharacterized protein</fullName>
    </submittedName>
</protein>
<dbReference type="RefSeq" id="WP_245298191.1">
    <property type="nucleotide sequence ID" value="NZ_FMAH01000071.1"/>
</dbReference>
<gene>
    <name evidence="2" type="ORF">GA0061102_107118</name>
</gene>
<name>A0A1C3XAV9_9HYPH</name>
<feature type="region of interest" description="Disordered" evidence="1">
    <location>
        <begin position="91"/>
        <end position="117"/>
    </location>
</feature>
<dbReference type="EMBL" id="FMAH01000071">
    <property type="protein sequence ID" value="SCB49114.1"/>
    <property type="molecule type" value="Genomic_DNA"/>
</dbReference>
<accession>A0A1C3XAV9</accession>
<organism evidence="2 3">
    <name type="scientific">Rhizobium miluonense</name>
    <dbReference type="NCBI Taxonomy" id="411945"/>
    <lineage>
        <taxon>Bacteria</taxon>
        <taxon>Pseudomonadati</taxon>
        <taxon>Pseudomonadota</taxon>
        <taxon>Alphaproteobacteria</taxon>
        <taxon>Hyphomicrobiales</taxon>
        <taxon>Rhizobiaceae</taxon>
        <taxon>Rhizobium/Agrobacterium group</taxon>
        <taxon>Rhizobium</taxon>
    </lineage>
</organism>
<reference evidence="3" key="1">
    <citation type="submission" date="2016-08" db="EMBL/GenBank/DDBJ databases">
        <authorList>
            <person name="Varghese N."/>
            <person name="Submissions Spin"/>
        </authorList>
    </citation>
    <scope>NUCLEOTIDE SEQUENCE [LARGE SCALE GENOMIC DNA]</scope>
    <source>
        <strain evidence="3">HAMBI 2971</strain>
    </source>
</reference>
<evidence type="ECO:0000256" key="1">
    <source>
        <dbReference type="SAM" id="MobiDB-lite"/>
    </source>
</evidence>
<sequence length="233" mass="26331">MTKSGSAYRTVPRLGLNRAELALSIGVSTGTVDTMVEEGTLPPPRKWRSRKIWIFSEVEAAMLRWPVDGETVADGPHQDWDFDRDPEKVRNAAASKARKYSSPDREPETGAGGYPIISDPSSPIKQFYDQLGFDPWTMNEADMQRLQREADARWIAEIPGKPLTKRELNALANFAVHGPNVKVTSKETHCGPDTEERLKARGFLETFPSEKFPDQVGYYVLTEAGYREWESRR</sequence>
<dbReference type="STRING" id="411945.GA0061102_107118"/>
<dbReference type="Proteomes" id="UP000199435">
    <property type="component" value="Unassembled WGS sequence"/>
</dbReference>
<evidence type="ECO:0000313" key="3">
    <source>
        <dbReference type="Proteomes" id="UP000199435"/>
    </source>
</evidence>
<evidence type="ECO:0000313" key="2">
    <source>
        <dbReference type="EMBL" id="SCB49114.1"/>
    </source>
</evidence>
<dbReference type="AlphaFoldDB" id="A0A1C3XAV9"/>
<proteinExistence type="predicted"/>
<keyword evidence="3" id="KW-1185">Reference proteome</keyword>